<comment type="catalytic activity">
    <reaction evidence="1">
        <text>GMP + diphosphate = guanine + 5-phospho-alpha-D-ribose 1-diphosphate</text>
        <dbReference type="Rhea" id="RHEA:25424"/>
        <dbReference type="ChEBI" id="CHEBI:16235"/>
        <dbReference type="ChEBI" id="CHEBI:33019"/>
        <dbReference type="ChEBI" id="CHEBI:58017"/>
        <dbReference type="ChEBI" id="CHEBI:58115"/>
        <dbReference type="EC" id="2.4.2.8"/>
    </reaction>
    <physiologicalReaction direction="right-to-left" evidence="1">
        <dbReference type="Rhea" id="RHEA:25426"/>
    </physiologicalReaction>
</comment>
<dbReference type="GO" id="GO:0005829">
    <property type="term" value="C:cytosol"/>
    <property type="evidence" value="ECO:0007669"/>
    <property type="project" value="TreeGrafter"/>
</dbReference>
<keyword evidence="4" id="KW-0328">Glycosyltransferase</keyword>
<reference evidence="4 5" key="1">
    <citation type="journal article" date="2017" name="BMC Genomics">
        <title>Genome sequencing of 39 Akkermansia muciniphila isolates reveals its population structure, genomic and functional diverisity, and global distribution in mammalian gut microbiotas.</title>
        <authorList>
            <person name="Guo X."/>
            <person name="Li S."/>
            <person name="Zhang J."/>
            <person name="Wu F."/>
            <person name="Li X."/>
            <person name="Wu D."/>
            <person name="Zhang M."/>
            <person name="Ou Z."/>
            <person name="Jie Z."/>
            <person name="Yan Q."/>
            <person name="Li P."/>
            <person name="Yi J."/>
            <person name="Peng Y."/>
        </authorList>
    </citation>
    <scope>NUCLEOTIDE SEQUENCE [LARGE SCALE GENOMIC DNA]</scope>
    <source>
        <strain evidence="4 5">GP24</strain>
    </source>
</reference>
<organism evidence="4 5">
    <name type="scientific">Akkermansia muciniphila</name>
    <dbReference type="NCBI Taxonomy" id="239935"/>
    <lineage>
        <taxon>Bacteria</taxon>
        <taxon>Pseudomonadati</taxon>
        <taxon>Verrucomicrobiota</taxon>
        <taxon>Verrucomicrobiia</taxon>
        <taxon>Verrucomicrobiales</taxon>
        <taxon>Akkermansiaceae</taxon>
        <taxon>Akkermansia</taxon>
    </lineage>
</organism>
<evidence type="ECO:0000256" key="2">
    <source>
        <dbReference type="ARBA" id="ARBA00049402"/>
    </source>
</evidence>
<dbReference type="GO" id="GO:0004422">
    <property type="term" value="F:hypoxanthine phosphoribosyltransferase activity"/>
    <property type="evidence" value="ECO:0007669"/>
    <property type="project" value="TreeGrafter"/>
</dbReference>
<accession>A0A2N8HH42</accession>
<dbReference type="GO" id="GO:0032263">
    <property type="term" value="P:GMP salvage"/>
    <property type="evidence" value="ECO:0007669"/>
    <property type="project" value="TreeGrafter"/>
</dbReference>
<dbReference type="EMBL" id="PJKA01000002">
    <property type="protein sequence ID" value="PNC20388.1"/>
    <property type="molecule type" value="Genomic_DNA"/>
</dbReference>
<dbReference type="InterPro" id="IPR029057">
    <property type="entry name" value="PRTase-like"/>
</dbReference>
<evidence type="ECO:0000259" key="3">
    <source>
        <dbReference type="Pfam" id="PF00156"/>
    </source>
</evidence>
<dbReference type="InterPro" id="IPR000836">
    <property type="entry name" value="PRTase_dom"/>
</dbReference>
<comment type="catalytic activity">
    <reaction evidence="2">
        <text>IMP + diphosphate = hypoxanthine + 5-phospho-alpha-D-ribose 1-diphosphate</text>
        <dbReference type="Rhea" id="RHEA:17973"/>
        <dbReference type="ChEBI" id="CHEBI:17368"/>
        <dbReference type="ChEBI" id="CHEBI:33019"/>
        <dbReference type="ChEBI" id="CHEBI:58017"/>
        <dbReference type="ChEBI" id="CHEBI:58053"/>
        <dbReference type="EC" id="2.4.2.8"/>
    </reaction>
    <physiologicalReaction direction="right-to-left" evidence="2">
        <dbReference type="Rhea" id="RHEA:17975"/>
    </physiologicalReaction>
</comment>
<dbReference type="GO" id="GO:0046100">
    <property type="term" value="P:hypoxanthine metabolic process"/>
    <property type="evidence" value="ECO:0007669"/>
    <property type="project" value="TreeGrafter"/>
</dbReference>
<dbReference type="Proteomes" id="UP000236000">
    <property type="component" value="Unassembled WGS sequence"/>
</dbReference>
<keyword evidence="4" id="KW-0808">Transferase</keyword>
<evidence type="ECO:0000313" key="5">
    <source>
        <dbReference type="Proteomes" id="UP000236000"/>
    </source>
</evidence>
<protein>
    <submittedName>
        <fullName evidence="4">Hypoxanthine phosphoribosyltransferase</fullName>
    </submittedName>
</protein>
<gene>
    <name evidence="4" type="ORF">CXU22_00990</name>
</gene>
<dbReference type="GO" id="GO:0032264">
    <property type="term" value="P:IMP salvage"/>
    <property type="evidence" value="ECO:0007669"/>
    <property type="project" value="TreeGrafter"/>
</dbReference>
<dbReference type="Gene3D" id="3.40.50.2020">
    <property type="match status" value="1"/>
</dbReference>
<dbReference type="RefSeq" id="WP_102711640.1">
    <property type="nucleotide sequence ID" value="NZ_PJKA01000002.1"/>
</dbReference>
<dbReference type="PANTHER" id="PTHR43340">
    <property type="entry name" value="HYPOXANTHINE-GUANINE PHOSPHORIBOSYLTRANSFERASE"/>
    <property type="match status" value="1"/>
</dbReference>
<dbReference type="PANTHER" id="PTHR43340:SF1">
    <property type="entry name" value="HYPOXANTHINE PHOSPHORIBOSYLTRANSFERASE"/>
    <property type="match status" value="1"/>
</dbReference>
<evidence type="ECO:0000313" key="4">
    <source>
        <dbReference type="EMBL" id="PNC20388.1"/>
    </source>
</evidence>
<feature type="domain" description="Phosphoribosyltransferase" evidence="3">
    <location>
        <begin position="12"/>
        <end position="156"/>
    </location>
</feature>
<name>A0A2N8HH42_9BACT</name>
<dbReference type="InterPro" id="IPR050408">
    <property type="entry name" value="HGPRT"/>
</dbReference>
<comment type="caution">
    <text evidence="4">The sequence shown here is derived from an EMBL/GenBank/DDBJ whole genome shotgun (WGS) entry which is preliminary data.</text>
</comment>
<dbReference type="CDD" id="cd06223">
    <property type="entry name" value="PRTases_typeI"/>
    <property type="match status" value="1"/>
</dbReference>
<dbReference type="OrthoDB" id="9802824at2"/>
<dbReference type="AlphaFoldDB" id="A0A2N8HH42"/>
<proteinExistence type="predicted"/>
<sequence length="173" mass="18899">MTYTITPLIGEQAINDRVKKLAASIDADMAGRSYVLLLLLKGALPFATLLMGHLKSRPVVKAVKVTSYAGMAASGSVVWEGDCGSFHPEEPVLVVDDVLDTGATLAEVCRELKNRGVKQVLTAVAVDKHCCRKVPFEADYVAFTWGNDFLVGFGMDLDERYRELPYIGKVDMD</sequence>
<dbReference type="GO" id="GO:0006178">
    <property type="term" value="P:guanine salvage"/>
    <property type="evidence" value="ECO:0007669"/>
    <property type="project" value="TreeGrafter"/>
</dbReference>
<dbReference type="GO" id="GO:0000287">
    <property type="term" value="F:magnesium ion binding"/>
    <property type="evidence" value="ECO:0007669"/>
    <property type="project" value="TreeGrafter"/>
</dbReference>
<dbReference type="Pfam" id="PF00156">
    <property type="entry name" value="Pribosyltran"/>
    <property type="match status" value="1"/>
</dbReference>
<evidence type="ECO:0000256" key="1">
    <source>
        <dbReference type="ARBA" id="ARBA00048811"/>
    </source>
</evidence>
<dbReference type="SUPFAM" id="SSF53271">
    <property type="entry name" value="PRTase-like"/>
    <property type="match status" value="1"/>
</dbReference>